<proteinExistence type="predicted"/>
<evidence type="ECO:0000313" key="3">
    <source>
        <dbReference type="Proteomes" id="UP000010411"/>
    </source>
</evidence>
<dbReference type="AlphaFoldDB" id="L1KZ75"/>
<evidence type="ECO:0000313" key="2">
    <source>
        <dbReference type="EMBL" id="EKX65834.1"/>
    </source>
</evidence>
<evidence type="ECO:0000256" key="1">
    <source>
        <dbReference type="SAM" id="MobiDB-lite"/>
    </source>
</evidence>
<reference evidence="2 3" key="1">
    <citation type="submission" date="2012-11" db="EMBL/GenBank/DDBJ databases">
        <authorList>
            <person name="Huguet-Tapia J.C."/>
            <person name="Durkin A.S."/>
            <person name="Pettis G.S."/>
            <person name="Badger J.H."/>
        </authorList>
    </citation>
    <scope>NUCLEOTIDE SEQUENCE [LARGE SCALE GENOMIC DNA]</scope>
    <source>
        <strain evidence="2 3">91-03</strain>
    </source>
</reference>
<accession>L1KZ75</accession>
<organism evidence="2 3">
    <name type="scientific">Streptomyces ipomoeae 91-03</name>
    <dbReference type="NCBI Taxonomy" id="698759"/>
    <lineage>
        <taxon>Bacteria</taxon>
        <taxon>Bacillati</taxon>
        <taxon>Actinomycetota</taxon>
        <taxon>Actinomycetes</taxon>
        <taxon>Kitasatosporales</taxon>
        <taxon>Streptomycetaceae</taxon>
        <taxon>Streptomyces</taxon>
    </lineage>
</organism>
<feature type="compositionally biased region" description="Acidic residues" evidence="1">
    <location>
        <begin position="1"/>
        <end position="19"/>
    </location>
</feature>
<keyword evidence="3" id="KW-1185">Reference proteome</keyword>
<dbReference type="EMBL" id="AEJC01000262">
    <property type="protein sequence ID" value="EKX65834.1"/>
    <property type="molecule type" value="Genomic_DNA"/>
</dbReference>
<dbReference type="PATRIC" id="fig|698759.3.peg.3542"/>
<gene>
    <name evidence="2" type="ORF">STRIP9103_00853</name>
</gene>
<protein>
    <submittedName>
        <fullName evidence="2">Uncharacterized protein</fullName>
    </submittedName>
</protein>
<name>L1KZ75_9ACTN</name>
<dbReference type="Proteomes" id="UP000010411">
    <property type="component" value="Unassembled WGS sequence"/>
</dbReference>
<feature type="region of interest" description="Disordered" evidence="1">
    <location>
        <begin position="1"/>
        <end position="45"/>
    </location>
</feature>
<sequence length="45" mass="4775">MLDEVMEDSEYVADGEVDAGFELMDPSGNSRGPLASSARTPSGKR</sequence>
<comment type="caution">
    <text evidence="2">The sequence shown here is derived from an EMBL/GenBank/DDBJ whole genome shotgun (WGS) entry which is preliminary data.</text>
</comment>